<evidence type="ECO:0000313" key="1">
    <source>
        <dbReference type="EMBL" id="KZV78444.1"/>
    </source>
</evidence>
<accession>A0A166MVB7</accession>
<sequence>MSSSGTSRADYFVQQYGKRLHIVPLSSSGRRDAARSSLSTVTYVSSVRLERSYVGRGVDLELLFSPPRLSPARGAYIVPTLRLSLGFFCSARGSMSVPYAKRRCVRAPLATDLGSHFYLYNTLDELMLWAETCVRIRLAADFSYNALDETYRRLVVCSRALEGTLSL</sequence>
<gene>
    <name evidence="1" type="ORF">EXIGLDRAFT_783825</name>
</gene>
<dbReference type="AlphaFoldDB" id="A0A166MVB7"/>
<reference evidence="1 2" key="1">
    <citation type="journal article" date="2016" name="Mol. Biol. Evol.">
        <title>Comparative Genomics of Early-Diverging Mushroom-Forming Fungi Provides Insights into the Origins of Lignocellulose Decay Capabilities.</title>
        <authorList>
            <person name="Nagy L.G."/>
            <person name="Riley R."/>
            <person name="Tritt A."/>
            <person name="Adam C."/>
            <person name="Daum C."/>
            <person name="Floudas D."/>
            <person name="Sun H."/>
            <person name="Yadav J.S."/>
            <person name="Pangilinan J."/>
            <person name="Larsson K.H."/>
            <person name="Matsuura K."/>
            <person name="Barry K."/>
            <person name="Labutti K."/>
            <person name="Kuo R."/>
            <person name="Ohm R.A."/>
            <person name="Bhattacharya S.S."/>
            <person name="Shirouzu T."/>
            <person name="Yoshinaga Y."/>
            <person name="Martin F.M."/>
            <person name="Grigoriev I.V."/>
            <person name="Hibbett D.S."/>
        </authorList>
    </citation>
    <scope>NUCLEOTIDE SEQUENCE [LARGE SCALE GENOMIC DNA]</scope>
    <source>
        <strain evidence="1 2">HHB12029</strain>
    </source>
</reference>
<organism evidence="1 2">
    <name type="scientific">Exidia glandulosa HHB12029</name>
    <dbReference type="NCBI Taxonomy" id="1314781"/>
    <lineage>
        <taxon>Eukaryota</taxon>
        <taxon>Fungi</taxon>
        <taxon>Dikarya</taxon>
        <taxon>Basidiomycota</taxon>
        <taxon>Agaricomycotina</taxon>
        <taxon>Agaricomycetes</taxon>
        <taxon>Auriculariales</taxon>
        <taxon>Exidiaceae</taxon>
        <taxon>Exidia</taxon>
    </lineage>
</organism>
<keyword evidence="2" id="KW-1185">Reference proteome</keyword>
<evidence type="ECO:0000313" key="2">
    <source>
        <dbReference type="Proteomes" id="UP000077266"/>
    </source>
</evidence>
<dbReference type="EMBL" id="KV426896">
    <property type="protein sequence ID" value="KZV78444.1"/>
    <property type="molecule type" value="Genomic_DNA"/>
</dbReference>
<proteinExistence type="predicted"/>
<dbReference type="InParanoid" id="A0A166MVB7"/>
<name>A0A166MVB7_EXIGL</name>
<protein>
    <submittedName>
        <fullName evidence="1">Uncharacterized protein</fullName>
    </submittedName>
</protein>
<dbReference type="Proteomes" id="UP000077266">
    <property type="component" value="Unassembled WGS sequence"/>
</dbReference>